<reference evidence="2 3" key="1">
    <citation type="submission" date="2023-01" db="EMBL/GenBank/DDBJ databases">
        <authorList>
            <person name="Kreplak J."/>
        </authorList>
    </citation>
    <scope>NUCLEOTIDE SEQUENCE [LARGE SCALE GENOMIC DNA]</scope>
</reference>
<dbReference type="PANTHER" id="PTHR43207">
    <property type="entry name" value="AROGENATE DEHYDROGENASE-RELATED"/>
    <property type="match status" value="1"/>
</dbReference>
<name>A0AAV1AIP7_VICFA</name>
<accession>A0AAV1AIP7</accession>
<feature type="domain" description="TYRAAT2-like C-terminal" evidence="1">
    <location>
        <begin position="23"/>
        <end position="95"/>
    </location>
</feature>
<sequence>MSCDDHDQYTTESQFITHTVGRVLDMLMLEYSPINMEEYESLLNLVENTCRDSYDLYYGLFTFNKNSPDVLERLDLSFKDLRKELVARLHDAVSNHLFGKSIPRKNISRNFLQGEMHPTTLLEEKQLANFPGEKHLATLFPYFNTYQSS</sequence>
<proteinExistence type="predicted"/>
<dbReference type="Proteomes" id="UP001157006">
    <property type="component" value="Chromosome 4"/>
</dbReference>
<keyword evidence="3" id="KW-1185">Reference proteome</keyword>
<gene>
    <name evidence="2" type="ORF">VFH_IV181320</name>
</gene>
<evidence type="ECO:0000313" key="3">
    <source>
        <dbReference type="Proteomes" id="UP001157006"/>
    </source>
</evidence>
<protein>
    <recommendedName>
        <fullName evidence="1">TYRAAT2-like C-terminal domain-containing protein</fullName>
    </recommendedName>
</protein>
<dbReference type="PANTHER" id="PTHR43207:SF4">
    <property type="entry name" value="AROGENATE DEHYDROGENASE 2, CHLOROPLASTIC"/>
    <property type="match status" value="1"/>
</dbReference>
<dbReference type="EMBL" id="OX451739">
    <property type="protein sequence ID" value="CAI8610415.1"/>
    <property type="molecule type" value="Genomic_DNA"/>
</dbReference>
<evidence type="ECO:0000259" key="1">
    <source>
        <dbReference type="Pfam" id="PF26213"/>
    </source>
</evidence>
<organism evidence="2 3">
    <name type="scientific">Vicia faba</name>
    <name type="common">Broad bean</name>
    <name type="synonym">Faba vulgaris</name>
    <dbReference type="NCBI Taxonomy" id="3906"/>
    <lineage>
        <taxon>Eukaryota</taxon>
        <taxon>Viridiplantae</taxon>
        <taxon>Streptophyta</taxon>
        <taxon>Embryophyta</taxon>
        <taxon>Tracheophyta</taxon>
        <taxon>Spermatophyta</taxon>
        <taxon>Magnoliopsida</taxon>
        <taxon>eudicotyledons</taxon>
        <taxon>Gunneridae</taxon>
        <taxon>Pentapetalae</taxon>
        <taxon>rosids</taxon>
        <taxon>fabids</taxon>
        <taxon>Fabales</taxon>
        <taxon>Fabaceae</taxon>
        <taxon>Papilionoideae</taxon>
        <taxon>50 kb inversion clade</taxon>
        <taxon>NPAAA clade</taxon>
        <taxon>Hologalegina</taxon>
        <taxon>IRL clade</taxon>
        <taxon>Fabeae</taxon>
        <taxon>Vicia</taxon>
    </lineage>
</organism>
<evidence type="ECO:0000313" key="2">
    <source>
        <dbReference type="EMBL" id="CAI8610415.1"/>
    </source>
</evidence>
<dbReference type="InterPro" id="IPR045011">
    <property type="entry name" value="TYRAAT1/2"/>
</dbReference>
<dbReference type="GO" id="GO:0006571">
    <property type="term" value="P:tyrosine biosynthetic process"/>
    <property type="evidence" value="ECO:0007669"/>
    <property type="project" value="InterPro"/>
</dbReference>
<dbReference type="InterPro" id="IPR059064">
    <property type="entry name" value="TYRAAT2_C"/>
</dbReference>
<dbReference type="Pfam" id="PF26213">
    <property type="entry name" value="TYRAAT1_C"/>
    <property type="match status" value="1"/>
</dbReference>
<dbReference type="AlphaFoldDB" id="A0AAV1AIP7"/>
<dbReference type="GO" id="GO:0033730">
    <property type="term" value="F:arogenate dehydrogenase (NADP+) activity"/>
    <property type="evidence" value="ECO:0007669"/>
    <property type="project" value="InterPro"/>
</dbReference>